<feature type="region of interest" description="Disordered" evidence="9">
    <location>
        <begin position="1"/>
        <end position="20"/>
    </location>
</feature>
<reference evidence="11 12" key="1">
    <citation type="journal article" date="2016" name="Nat. Commun.">
        <title>Thousands of microbial genomes shed light on interconnected biogeochemical processes in an aquifer system.</title>
        <authorList>
            <person name="Anantharaman K."/>
            <person name="Brown C.T."/>
            <person name="Hug L.A."/>
            <person name="Sharon I."/>
            <person name="Castelle C.J."/>
            <person name="Probst A.J."/>
            <person name="Thomas B.C."/>
            <person name="Singh A."/>
            <person name="Wilkins M.J."/>
            <person name="Karaoz U."/>
            <person name="Brodie E.L."/>
            <person name="Williams K.H."/>
            <person name="Hubbard S.S."/>
            <person name="Banfield J.F."/>
        </authorList>
    </citation>
    <scope>NUCLEOTIDE SEQUENCE [LARGE SCALE GENOMIC DNA]</scope>
</reference>
<gene>
    <name evidence="11" type="ORF">A2765_01835</name>
</gene>
<dbReference type="EC" id="3.4.21.89" evidence="3 7"/>
<dbReference type="PRINTS" id="PR00727">
    <property type="entry name" value="LEADERPTASE"/>
</dbReference>
<keyword evidence="5 7" id="KW-0378">Hydrolase</keyword>
<evidence type="ECO:0000256" key="4">
    <source>
        <dbReference type="ARBA" id="ARBA00022670"/>
    </source>
</evidence>
<dbReference type="InterPro" id="IPR036286">
    <property type="entry name" value="LexA/Signal_pep-like_sf"/>
</dbReference>
<evidence type="ECO:0000313" key="12">
    <source>
        <dbReference type="Proteomes" id="UP000176377"/>
    </source>
</evidence>
<dbReference type="PROSITE" id="PS00761">
    <property type="entry name" value="SPASE_I_3"/>
    <property type="match status" value="1"/>
</dbReference>
<dbReference type="AlphaFoldDB" id="A0A1F6DHE2"/>
<dbReference type="InterPro" id="IPR019533">
    <property type="entry name" value="Peptidase_S26"/>
</dbReference>
<dbReference type="SUPFAM" id="SSF51306">
    <property type="entry name" value="LexA/Signal peptidase"/>
    <property type="match status" value="1"/>
</dbReference>
<dbReference type="InterPro" id="IPR019756">
    <property type="entry name" value="Pept_S26A_signal_pept_1_Ser-AS"/>
</dbReference>
<dbReference type="Pfam" id="PF10502">
    <property type="entry name" value="Peptidase_S26"/>
    <property type="match status" value="1"/>
</dbReference>
<dbReference type="Gene3D" id="2.10.109.10">
    <property type="entry name" value="Umud Fragment, subunit A"/>
    <property type="match status" value="1"/>
</dbReference>
<dbReference type="PROSITE" id="PS00760">
    <property type="entry name" value="SPASE_I_2"/>
    <property type="match status" value="1"/>
</dbReference>
<keyword evidence="7" id="KW-0812">Transmembrane</keyword>
<dbReference type="EMBL" id="MFLA01000001">
    <property type="protein sequence ID" value="OGG60828.1"/>
    <property type="molecule type" value="Genomic_DNA"/>
</dbReference>
<protein>
    <recommendedName>
        <fullName evidence="3 7">Signal peptidase I</fullName>
        <ecNumber evidence="3 7">3.4.21.89</ecNumber>
    </recommendedName>
</protein>
<evidence type="ECO:0000259" key="10">
    <source>
        <dbReference type="Pfam" id="PF10502"/>
    </source>
</evidence>
<comment type="subcellular location">
    <subcellularLocation>
        <location evidence="8">Membrane</location>
        <topology evidence="8">Single-pass type II membrane protein</topology>
    </subcellularLocation>
</comment>
<evidence type="ECO:0000256" key="9">
    <source>
        <dbReference type="SAM" id="MobiDB-lite"/>
    </source>
</evidence>
<evidence type="ECO:0000256" key="2">
    <source>
        <dbReference type="ARBA" id="ARBA00009370"/>
    </source>
</evidence>
<evidence type="ECO:0000256" key="6">
    <source>
        <dbReference type="PIRSR" id="PIRSR600223-1"/>
    </source>
</evidence>
<feature type="active site" evidence="6">
    <location>
        <position position="54"/>
    </location>
</feature>
<dbReference type="NCBIfam" id="TIGR02227">
    <property type="entry name" value="sigpep_I_bact"/>
    <property type="match status" value="1"/>
</dbReference>
<dbReference type="PANTHER" id="PTHR43390">
    <property type="entry name" value="SIGNAL PEPTIDASE I"/>
    <property type="match status" value="1"/>
</dbReference>
<evidence type="ECO:0000256" key="7">
    <source>
        <dbReference type="RuleBase" id="RU003993"/>
    </source>
</evidence>
<comment type="caution">
    <text evidence="11">The sequence shown here is derived from an EMBL/GenBank/DDBJ whole genome shotgun (WGS) entry which is preliminary data.</text>
</comment>
<dbReference type="GO" id="GO:0016020">
    <property type="term" value="C:membrane"/>
    <property type="evidence" value="ECO:0007669"/>
    <property type="project" value="UniProtKB-SubCell"/>
</dbReference>
<feature type="domain" description="Peptidase S26" evidence="10">
    <location>
        <begin position="28"/>
        <end position="199"/>
    </location>
</feature>
<sequence length="226" mass="24777">MPDPVMTETTSPEKISGPRTTSAPAFAWYVTFALGLALFIRFFIAAPYVVSGASMEPTFDNWDYLITDRISYHFDDPQRGDVVVFCLPGSGDCSFWHRILNRDWAAPRTLIKRVIGLPGETISVDGTRVEITNAAHPEGFMLDESYLAEENLGGPTGTHVTLGADEYFVLGDNRRVSSDSRIWGTLPKADIIGHVLVRLFPVSSIGVLPGSADYPENSQDTTDTGM</sequence>
<accession>A0A1F6DHE2</accession>
<dbReference type="PANTHER" id="PTHR43390:SF1">
    <property type="entry name" value="CHLOROPLAST PROCESSING PEPTIDASE"/>
    <property type="match status" value="1"/>
</dbReference>
<dbReference type="Proteomes" id="UP000176377">
    <property type="component" value="Unassembled WGS sequence"/>
</dbReference>
<organism evidence="11 12">
    <name type="scientific">Candidatus Kaiserbacteria bacterium RIFCSPHIGHO2_01_FULL_56_24</name>
    <dbReference type="NCBI Taxonomy" id="1798487"/>
    <lineage>
        <taxon>Bacteria</taxon>
        <taxon>Candidatus Kaiseribacteriota</taxon>
    </lineage>
</organism>
<keyword evidence="7" id="KW-0472">Membrane</keyword>
<dbReference type="GO" id="GO:0006465">
    <property type="term" value="P:signal peptide processing"/>
    <property type="evidence" value="ECO:0007669"/>
    <property type="project" value="InterPro"/>
</dbReference>
<comment type="similarity">
    <text evidence="2 8">Belongs to the peptidase S26 family.</text>
</comment>
<name>A0A1F6DHE2_9BACT</name>
<evidence type="ECO:0000256" key="1">
    <source>
        <dbReference type="ARBA" id="ARBA00000677"/>
    </source>
</evidence>
<dbReference type="GO" id="GO:0009003">
    <property type="term" value="F:signal peptidase activity"/>
    <property type="evidence" value="ECO:0007669"/>
    <property type="project" value="UniProtKB-EC"/>
</dbReference>
<keyword evidence="4 7" id="KW-0645">Protease</keyword>
<dbReference type="CDD" id="cd06530">
    <property type="entry name" value="S26_SPase_I"/>
    <property type="match status" value="1"/>
</dbReference>
<feature type="compositionally biased region" description="Polar residues" evidence="9">
    <location>
        <begin position="7"/>
        <end position="20"/>
    </location>
</feature>
<feature type="transmembrane region" description="Helical" evidence="7">
    <location>
        <begin position="26"/>
        <end position="50"/>
    </location>
</feature>
<dbReference type="InterPro" id="IPR019757">
    <property type="entry name" value="Pept_S26A_signal_pept_1_Lys-AS"/>
</dbReference>
<evidence type="ECO:0000313" key="11">
    <source>
        <dbReference type="EMBL" id="OGG60828.1"/>
    </source>
</evidence>
<dbReference type="GO" id="GO:0004252">
    <property type="term" value="F:serine-type endopeptidase activity"/>
    <property type="evidence" value="ECO:0007669"/>
    <property type="project" value="InterPro"/>
</dbReference>
<comment type="catalytic activity">
    <reaction evidence="1 7">
        <text>Cleavage of hydrophobic, N-terminal signal or leader sequences from secreted and periplasmic proteins.</text>
        <dbReference type="EC" id="3.4.21.89"/>
    </reaction>
</comment>
<dbReference type="PROSITE" id="PS00501">
    <property type="entry name" value="SPASE_I_1"/>
    <property type="match status" value="1"/>
</dbReference>
<proteinExistence type="inferred from homology"/>
<evidence type="ECO:0000256" key="3">
    <source>
        <dbReference type="ARBA" id="ARBA00013208"/>
    </source>
</evidence>
<dbReference type="InterPro" id="IPR019758">
    <property type="entry name" value="Pept_S26A_signal_pept_1_CS"/>
</dbReference>
<dbReference type="InterPro" id="IPR000223">
    <property type="entry name" value="Pept_S26A_signal_pept_1"/>
</dbReference>
<keyword evidence="7" id="KW-1133">Transmembrane helix</keyword>
<evidence type="ECO:0000256" key="5">
    <source>
        <dbReference type="ARBA" id="ARBA00022801"/>
    </source>
</evidence>
<feature type="active site" evidence="6">
    <location>
        <position position="112"/>
    </location>
</feature>
<evidence type="ECO:0000256" key="8">
    <source>
        <dbReference type="RuleBase" id="RU362042"/>
    </source>
</evidence>